<dbReference type="PANTHER" id="PTHR43179:SF12">
    <property type="entry name" value="GALACTOFURANOSYLTRANSFERASE GLFT2"/>
    <property type="match status" value="1"/>
</dbReference>
<dbReference type="SUPFAM" id="SSF53448">
    <property type="entry name" value="Nucleotide-diphospho-sugar transferases"/>
    <property type="match status" value="1"/>
</dbReference>
<reference evidence="7" key="1">
    <citation type="journal article" date="2019" name="Int. J. Syst. Evol. Microbiol.">
        <title>The Global Catalogue of Microorganisms (GCM) 10K type strain sequencing project: providing services to taxonomists for standard genome sequencing and annotation.</title>
        <authorList>
            <consortium name="The Broad Institute Genomics Platform"/>
            <consortium name="The Broad Institute Genome Sequencing Center for Infectious Disease"/>
            <person name="Wu L."/>
            <person name="Ma J."/>
        </authorList>
    </citation>
    <scope>NUCLEOTIDE SEQUENCE [LARGE SCALE GENOMIC DNA]</scope>
    <source>
        <strain evidence="7">CGMCC 1.15342</strain>
    </source>
</reference>
<keyword evidence="3 6" id="KW-0808">Transferase</keyword>
<dbReference type="CDD" id="cd04186">
    <property type="entry name" value="GT_2_like_c"/>
    <property type="match status" value="1"/>
</dbReference>
<evidence type="ECO:0000259" key="5">
    <source>
        <dbReference type="Pfam" id="PF00535"/>
    </source>
</evidence>
<dbReference type="RefSeq" id="WP_188750675.1">
    <property type="nucleotide sequence ID" value="NZ_BMIK01000006.1"/>
</dbReference>
<keyword evidence="4" id="KW-0472">Membrane</keyword>
<dbReference type="InterPro" id="IPR001173">
    <property type="entry name" value="Glyco_trans_2-like"/>
</dbReference>
<dbReference type="EMBL" id="BMIK01000006">
    <property type="protein sequence ID" value="GGC29987.1"/>
    <property type="molecule type" value="Genomic_DNA"/>
</dbReference>
<organism evidence="6 7">
    <name type="scientific">Parapedobacter defluvii</name>
    <dbReference type="NCBI Taxonomy" id="2045106"/>
    <lineage>
        <taxon>Bacteria</taxon>
        <taxon>Pseudomonadati</taxon>
        <taxon>Bacteroidota</taxon>
        <taxon>Sphingobacteriia</taxon>
        <taxon>Sphingobacteriales</taxon>
        <taxon>Sphingobacteriaceae</taxon>
        <taxon>Parapedobacter</taxon>
    </lineage>
</organism>
<keyword evidence="4" id="KW-1133">Transmembrane helix</keyword>
<gene>
    <name evidence="6" type="ORF">GCM10011386_22490</name>
</gene>
<feature type="domain" description="Glycosyltransferase 2-like" evidence="5">
    <location>
        <begin position="5"/>
        <end position="175"/>
    </location>
</feature>
<proteinExistence type="inferred from homology"/>
<dbReference type="InterPro" id="IPR029044">
    <property type="entry name" value="Nucleotide-diphossugar_trans"/>
</dbReference>
<keyword evidence="2" id="KW-0328">Glycosyltransferase</keyword>
<feature type="transmembrane region" description="Helical" evidence="4">
    <location>
        <begin position="246"/>
        <end position="267"/>
    </location>
</feature>
<evidence type="ECO:0000256" key="1">
    <source>
        <dbReference type="ARBA" id="ARBA00006739"/>
    </source>
</evidence>
<protein>
    <submittedName>
        <fullName evidence="6">Glycosyl transferase</fullName>
    </submittedName>
</protein>
<comment type="similarity">
    <text evidence="1">Belongs to the glycosyltransferase 2 family.</text>
</comment>
<evidence type="ECO:0000256" key="2">
    <source>
        <dbReference type="ARBA" id="ARBA00022676"/>
    </source>
</evidence>
<dbReference type="PANTHER" id="PTHR43179">
    <property type="entry name" value="RHAMNOSYLTRANSFERASE WBBL"/>
    <property type="match status" value="1"/>
</dbReference>
<dbReference type="GO" id="GO:0016740">
    <property type="term" value="F:transferase activity"/>
    <property type="evidence" value="ECO:0007669"/>
    <property type="project" value="UniProtKB-KW"/>
</dbReference>
<dbReference type="Proteomes" id="UP000597338">
    <property type="component" value="Unassembled WGS sequence"/>
</dbReference>
<evidence type="ECO:0000256" key="3">
    <source>
        <dbReference type="ARBA" id="ARBA00022679"/>
    </source>
</evidence>
<sequence>MKVTSIITVNYRQSALTVAFLNSIKQYAPMGALEVIVVDNGSTEDNGPLFQSIYPGTVYLRSAENLGFAGGNNLGIRHAKGDYLLFLNNDTEITANFISTMCDELDRHPEIGLLSPLILYYEDKRKIQYAGYTPMNYLTGRNQNIGVMVDDNGQYDQLTTETGYCHGAAMLCRKADLRRVGLMEEHFFLYYEELDWCEKFKRAGLKIGFTGKAKIYHKESMSVGRESPLKTYFMARNRWLFIRRNAGWLQAFVFSSYYLLMAIPFQLMKYVAAGKFDLATATLRGAKWNLTHHIKSNELGYKLSDT</sequence>
<keyword evidence="4" id="KW-0812">Transmembrane</keyword>
<evidence type="ECO:0000313" key="7">
    <source>
        <dbReference type="Proteomes" id="UP000597338"/>
    </source>
</evidence>
<accession>A0ABQ1LVV6</accession>
<comment type="caution">
    <text evidence="6">The sequence shown here is derived from an EMBL/GenBank/DDBJ whole genome shotgun (WGS) entry which is preliminary data.</text>
</comment>
<evidence type="ECO:0000256" key="4">
    <source>
        <dbReference type="SAM" id="Phobius"/>
    </source>
</evidence>
<keyword evidence="7" id="KW-1185">Reference proteome</keyword>
<dbReference type="Pfam" id="PF00535">
    <property type="entry name" value="Glycos_transf_2"/>
    <property type="match status" value="1"/>
</dbReference>
<name>A0ABQ1LVV6_9SPHI</name>
<dbReference type="Gene3D" id="3.90.550.10">
    <property type="entry name" value="Spore Coat Polysaccharide Biosynthesis Protein SpsA, Chain A"/>
    <property type="match status" value="1"/>
</dbReference>
<evidence type="ECO:0000313" key="6">
    <source>
        <dbReference type="EMBL" id="GGC29987.1"/>
    </source>
</evidence>